<keyword evidence="3" id="KW-1185">Reference proteome</keyword>
<dbReference type="InterPro" id="IPR001810">
    <property type="entry name" value="F-box_dom"/>
</dbReference>
<dbReference type="AlphaFoldDB" id="A0A6G1IX15"/>
<evidence type="ECO:0000313" key="3">
    <source>
        <dbReference type="Proteomes" id="UP000799291"/>
    </source>
</evidence>
<dbReference type="PROSITE" id="PS50181">
    <property type="entry name" value="FBOX"/>
    <property type="match status" value="1"/>
</dbReference>
<evidence type="ECO:0000313" key="2">
    <source>
        <dbReference type="EMBL" id="KAF2682796.1"/>
    </source>
</evidence>
<feature type="domain" description="F-box" evidence="1">
    <location>
        <begin position="4"/>
        <end position="51"/>
    </location>
</feature>
<protein>
    <recommendedName>
        <fullName evidence="1">F-box domain-containing protein</fullName>
    </recommendedName>
</protein>
<gene>
    <name evidence="2" type="ORF">K458DRAFT_405533</name>
</gene>
<dbReference type="OrthoDB" id="10676451at2759"/>
<sequence length="325" mass="36627">MYPPKSLPELPTSVLCEIFSYLSHDQAKLREIAKQNKYLSSIVEEIIYHKIRLPVQYNGSGHCSAVPDTLRERNLGPTVRHLSLSFDCMTPSSIDPALEHFFPLLSGLESLSVEFTNTSTFDERTACGKYQDFNTLISHIQAQQSAKALTIQLFASFAYYYTKFFADFPTHSLVFSGLELCPHCWDDRSAQMVIASKDGLTDITITEFRSGWRKGDHVPVCPFDFSRFSKLAHLRIPAGIWFKEGAFGCSDERIFFVWRENKKQAECTTPPSGLPSDTRSFFQQPSCGIFSGGSSLVAWLATIPDSQTERCRSFRKAVGRIRIAA</sequence>
<dbReference type="Proteomes" id="UP000799291">
    <property type="component" value="Unassembled WGS sequence"/>
</dbReference>
<dbReference type="EMBL" id="MU005586">
    <property type="protein sequence ID" value="KAF2682796.1"/>
    <property type="molecule type" value="Genomic_DNA"/>
</dbReference>
<organism evidence="2 3">
    <name type="scientific">Lentithecium fluviatile CBS 122367</name>
    <dbReference type="NCBI Taxonomy" id="1168545"/>
    <lineage>
        <taxon>Eukaryota</taxon>
        <taxon>Fungi</taxon>
        <taxon>Dikarya</taxon>
        <taxon>Ascomycota</taxon>
        <taxon>Pezizomycotina</taxon>
        <taxon>Dothideomycetes</taxon>
        <taxon>Pleosporomycetidae</taxon>
        <taxon>Pleosporales</taxon>
        <taxon>Massarineae</taxon>
        <taxon>Lentitheciaceae</taxon>
        <taxon>Lentithecium</taxon>
    </lineage>
</organism>
<reference evidence="2" key="1">
    <citation type="journal article" date="2020" name="Stud. Mycol.">
        <title>101 Dothideomycetes genomes: a test case for predicting lifestyles and emergence of pathogens.</title>
        <authorList>
            <person name="Haridas S."/>
            <person name="Albert R."/>
            <person name="Binder M."/>
            <person name="Bloem J."/>
            <person name="Labutti K."/>
            <person name="Salamov A."/>
            <person name="Andreopoulos B."/>
            <person name="Baker S."/>
            <person name="Barry K."/>
            <person name="Bills G."/>
            <person name="Bluhm B."/>
            <person name="Cannon C."/>
            <person name="Castanera R."/>
            <person name="Culley D."/>
            <person name="Daum C."/>
            <person name="Ezra D."/>
            <person name="Gonzalez J."/>
            <person name="Henrissat B."/>
            <person name="Kuo A."/>
            <person name="Liang C."/>
            <person name="Lipzen A."/>
            <person name="Lutzoni F."/>
            <person name="Magnuson J."/>
            <person name="Mondo S."/>
            <person name="Nolan M."/>
            <person name="Ohm R."/>
            <person name="Pangilinan J."/>
            <person name="Park H.-J."/>
            <person name="Ramirez L."/>
            <person name="Alfaro M."/>
            <person name="Sun H."/>
            <person name="Tritt A."/>
            <person name="Yoshinaga Y."/>
            <person name="Zwiers L.-H."/>
            <person name="Turgeon B."/>
            <person name="Goodwin S."/>
            <person name="Spatafora J."/>
            <person name="Crous P."/>
            <person name="Grigoriev I."/>
        </authorList>
    </citation>
    <scope>NUCLEOTIDE SEQUENCE</scope>
    <source>
        <strain evidence="2">CBS 122367</strain>
    </source>
</reference>
<accession>A0A6G1IX15</accession>
<evidence type="ECO:0000259" key="1">
    <source>
        <dbReference type="PROSITE" id="PS50181"/>
    </source>
</evidence>
<proteinExistence type="predicted"/>
<name>A0A6G1IX15_9PLEO</name>